<dbReference type="InterPro" id="IPR050767">
    <property type="entry name" value="Sel1_AlgK"/>
</dbReference>
<dbReference type="STRING" id="156889.Mmc1_1951"/>
<dbReference type="eggNOG" id="COG0515">
    <property type="taxonomic scope" value="Bacteria"/>
</dbReference>
<dbReference type="SMART" id="SM00220">
    <property type="entry name" value="S_TKc"/>
    <property type="match status" value="1"/>
</dbReference>
<dbReference type="Pfam" id="PF08238">
    <property type="entry name" value="Sel1"/>
    <property type="match status" value="7"/>
</dbReference>
<dbReference type="SMART" id="SM00671">
    <property type="entry name" value="SEL1"/>
    <property type="match status" value="9"/>
</dbReference>
<gene>
    <name evidence="2" type="ordered locus">Mmc1_1951</name>
</gene>
<dbReference type="InterPro" id="IPR000719">
    <property type="entry name" value="Prot_kinase_dom"/>
</dbReference>
<dbReference type="PANTHER" id="PTHR11102">
    <property type="entry name" value="SEL-1-LIKE PROTEIN"/>
    <property type="match status" value="1"/>
</dbReference>
<dbReference type="HOGENOM" id="CLU_413220_0_0_5"/>
<proteinExistence type="predicted"/>
<dbReference type="Pfam" id="PF00069">
    <property type="entry name" value="Pkinase"/>
    <property type="match status" value="1"/>
</dbReference>
<dbReference type="Gene3D" id="1.25.40.10">
    <property type="entry name" value="Tetratricopeptide repeat domain"/>
    <property type="match status" value="2"/>
</dbReference>
<keyword evidence="3" id="KW-1185">Reference proteome</keyword>
<dbReference type="eggNOG" id="COG0790">
    <property type="taxonomic scope" value="Bacteria"/>
</dbReference>
<dbReference type="InterPro" id="IPR011990">
    <property type="entry name" value="TPR-like_helical_dom_sf"/>
</dbReference>
<accession>A0L916</accession>
<keyword evidence="2" id="KW-0808">Transferase</keyword>
<evidence type="ECO:0000259" key="1">
    <source>
        <dbReference type="PROSITE" id="PS50011"/>
    </source>
</evidence>
<keyword evidence="2" id="KW-0418">Kinase</keyword>
<evidence type="ECO:0000313" key="2">
    <source>
        <dbReference type="EMBL" id="ABK44459.1"/>
    </source>
</evidence>
<dbReference type="Gene3D" id="1.10.510.10">
    <property type="entry name" value="Transferase(Phosphotransferase) domain 1"/>
    <property type="match status" value="1"/>
</dbReference>
<dbReference type="AlphaFoldDB" id="A0L916"/>
<reference evidence="3" key="1">
    <citation type="journal article" date="2009" name="Appl. Environ. Microbiol.">
        <title>Complete genome sequence of the chemolithoautotrophic marine magnetotactic coccus strain MC-1.</title>
        <authorList>
            <person name="Schubbe S."/>
            <person name="Williams T.J."/>
            <person name="Xie G."/>
            <person name="Kiss H.E."/>
            <person name="Brettin T.S."/>
            <person name="Martinez D."/>
            <person name="Ross C.A."/>
            <person name="Schuler D."/>
            <person name="Cox B.L."/>
            <person name="Nealson K.H."/>
            <person name="Bazylinski D.A."/>
        </authorList>
    </citation>
    <scope>NUCLEOTIDE SEQUENCE [LARGE SCALE GENOMIC DNA]</scope>
    <source>
        <strain evidence="3">ATCC BAA-1437 / JCM 17883 / MC-1</strain>
    </source>
</reference>
<keyword evidence="2" id="KW-0723">Serine/threonine-protein kinase</keyword>
<protein>
    <submittedName>
        <fullName evidence="2">Serine/threonine protein kinase</fullName>
    </submittedName>
</protein>
<dbReference type="SUPFAM" id="SSF81901">
    <property type="entry name" value="HCP-like"/>
    <property type="match status" value="3"/>
</dbReference>
<dbReference type="EMBL" id="CP000471">
    <property type="protein sequence ID" value="ABK44459.1"/>
    <property type="molecule type" value="Genomic_DNA"/>
</dbReference>
<dbReference type="KEGG" id="mgm:Mmc1_1951"/>
<dbReference type="InterPro" id="IPR011009">
    <property type="entry name" value="Kinase-like_dom_sf"/>
</dbReference>
<dbReference type="PROSITE" id="PS50011">
    <property type="entry name" value="PROTEIN_KINASE_DOM"/>
    <property type="match status" value="1"/>
</dbReference>
<evidence type="ECO:0000313" key="3">
    <source>
        <dbReference type="Proteomes" id="UP000002586"/>
    </source>
</evidence>
<dbReference type="SUPFAM" id="SSF56112">
    <property type="entry name" value="Protein kinase-like (PK-like)"/>
    <property type="match status" value="1"/>
</dbReference>
<dbReference type="GO" id="GO:0004674">
    <property type="term" value="F:protein serine/threonine kinase activity"/>
    <property type="evidence" value="ECO:0007669"/>
    <property type="project" value="UniProtKB-KW"/>
</dbReference>
<dbReference type="PANTHER" id="PTHR11102:SF160">
    <property type="entry name" value="ERAD-ASSOCIATED E3 UBIQUITIN-PROTEIN LIGASE COMPONENT HRD3"/>
    <property type="match status" value="1"/>
</dbReference>
<name>A0L916_MAGMM</name>
<organism evidence="2 3">
    <name type="scientific">Magnetococcus marinus (strain ATCC BAA-1437 / JCM 17883 / MC-1)</name>
    <dbReference type="NCBI Taxonomy" id="156889"/>
    <lineage>
        <taxon>Bacteria</taxon>
        <taxon>Pseudomonadati</taxon>
        <taxon>Pseudomonadota</taxon>
        <taxon>Magnetococcia</taxon>
        <taxon>Magnetococcales</taxon>
        <taxon>Magnetococcaceae</taxon>
        <taxon>Magnetococcus</taxon>
    </lineage>
</organism>
<reference evidence="2 3" key="2">
    <citation type="journal article" date="2012" name="Int. J. Syst. Evol. Microbiol.">
        <title>Magnetococcus marinus gen. nov., sp. nov., a marine, magnetotactic bacterium that represents a novel lineage (Magnetococcaceae fam. nov.; Magnetococcales ord. nov.) at the base of the Alphaproteobacteria.</title>
        <authorList>
            <person name="Bazylinski D.A."/>
            <person name="Williams T.J."/>
            <person name="Lefevre C.T."/>
            <person name="Berg R.J."/>
            <person name="Zhang C.L."/>
            <person name="Bowser S.S."/>
            <person name="Dean A.J."/>
            <person name="Beveridge T.J."/>
        </authorList>
    </citation>
    <scope>NUCLEOTIDE SEQUENCE [LARGE SCALE GENOMIC DNA]</scope>
    <source>
        <strain evidence="3">ATCC BAA-1437 / JCM 17883 / MC-1</strain>
    </source>
</reference>
<dbReference type="GO" id="GO:0005524">
    <property type="term" value="F:ATP binding"/>
    <property type="evidence" value="ECO:0007669"/>
    <property type="project" value="InterPro"/>
</dbReference>
<dbReference type="InterPro" id="IPR006597">
    <property type="entry name" value="Sel1-like"/>
</dbReference>
<sequence length="705" mass="78284">MIRDTMPISDVLPNYTRVSDYTIQACLGRGRLGVTYLAQHANGDRVALREFMPRHYARRGEEGHLQPILGSETILERYRQAFLAQNNYLQNIRHPSLATPRGTFMVDGGLFMLLPYVEGESLQQRFKRRGLTPRELLNLTCDLGSALRKMHTQGVVHLDLQPDHILLDIEDGVPVCIGFTGVEKIKVGEPSRTLNTPAVGYSAPEVALNRTQHIGPCSDIYSLAAMLYESVAGFVPCDARVRQRYQREFGWDDPLIPAKIVGAGSYPEPFLAAIDAALTLEPAARPQSIQAWLEGVQHLFKQRNLQQSHHTPLLTVLRRGDHAWLHGDSEESQRAYSEAASHGSAIALKALGWMKLSGEQADPLTAAVWYQRAATLGDVAAMYQLGLLFLQVAQELGDGGEEGKRWFYQAAKRHHAPSWYQLGRIYRYGDGGQQDHKKALHCFQLAAGQGNADAQLHLGLMVREGRAKKLTLQKAAPWFELAMIQNHPQAHYQMAQLYELGRGVKKDLHRAFTLYQKAADGQVSLAKVALGRFFAQGLGVASNIRAAIDLLEREAEQGSGEAAYELGLLYKEGPEGHSDGMMAEAWFLRGAELGFAAAWDPLGLLYEQGLSMDGKDMARALSYYQRGAEAGDGPACFHLARLYERGNGVELDLATAISYYEKALAAGESRARQPLKQLQDRAAELTNYRAYSHRPRARLKRDSEA</sequence>
<feature type="domain" description="Protein kinase" evidence="1">
    <location>
        <begin position="21"/>
        <end position="301"/>
    </location>
</feature>
<dbReference type="Proteomes" id="UP000002586">
    <property type="component" value="Chromosome"/>
</dbReference>